<evidence type="ECO:0000313" key="5">
    <source>
        <dbReference type="Proteomes" id="UP000190888"/>
    </source>
</evidence>
<comment type="similarity">
    <text evidence="1 3">Belongs to the short-chain dehydrogenases/reductases (SDR) family.</text>
</comment>
<dbReference type="PRINTS" id="PR00080">
    <property type="entry name" value="SDRFAMILY"/>
</dbReference>
<dbReference type="PANTHER" id="PTHR44196:SF1">
    <property type="entry name" value="DEHYDROGENASE_REDUCTASE SDR FAMILY MEMBER 7B"/>
    <property type="match status" value="1"/>
</dbReference>
<dbReference type="SUPFAM" id="SSF51735">
    <property type="entry name" value="NAD(P)-binding Rossmann-fold domains"/>
    <property type="match status" value="1"/>
</dbReference>
<dbReference type="InterPro" id="IPR002347">
    <property type="entry name" value="SDR_fam"/>
</dbReference>
<dbReference type="Proteomes" id="UP000190888">
    <property type="component" value="Unassembled WGS sequence"/>
</dbReference>
<dbReference type="EMBL" id="FUWH01000001">
    <property type="protein sequence ID" value="SJZ32203.1"/>
    <property type="molecule type" value="Genomic_DNA"/>
</dbReference>
<evidence type="ECO:0000256" key="1">
    <source>
        <dbReference type="ARBA" id="ARBA00006484"/>
    </source>
</evidence>
<accession>A0A1T4JPW2</accession>
<sequence length="232" mass="25032">MNVIITGASQGIGFAVAAAFAADGHRLLLCSRNAKKLYDAVSELQKRFPQAEIKAQPADMSVKEEILAFANWCLSYGSPDILVNNAGRFLPGNVSEEEEGVLEDMIQTNLYSAYHLTRQLIKPMMAAGSGHVFNICSIAALQAYTNGGSYSISKFALNGFTKNLREEMKPHGIKVTAVHPGATMSGSWDGFDIDPKRIMEAADVAKMIHAAAGLSPMAVMEEIILRPQLGDL</sequence>
<dbReference type="Gene3D" id="3.40.50.720">
    <property type="entry name" value="NAD(P)-binding Rossmann-like Domain"/>
    <property type="match status" value="1"/>
</dbReference>
<dbReference type="AlphaFoldDB" id="A0A1T4JPW2"/>
<keyword evidence="2" id="KW-0560">Oxidoreductase</keyword>
<dbReference type="OrthoDB" id="9775296at2"/>
<gene>
    <name evidence="4" type="ORF">SAMN04488132_10153</name>
</gene>
<keyword evidence="5" id="KW-1185">Reference proteome</keyword>
<reference evidence="4 5" key="1">
    <citation type="submission" date="2017-02" db="EMBL/GenBank/DDBJ databases">
        <authorList>
            <person name="Peterson S.W."/>
        </authorList>
    </citation>
    <scope>NUCLEOTIDE SEQUENCE [LARGE SCALE GENOMIC DNA]</scope>
    <source>
        <strain evidence="4 5">DSM 22335</strain>
    </source>
</reference>
<dbReference type="GO" id="GO:0016491">
    <property type="term" value="F:oxidoreductase activity"/>
    <property type="evidence" value="ECO:0007669"/>
    <property type="project" value="UniProtKB-KW"/>
</dbReference>
<organism evidence="4 5">
    <name type="scientific">Sediminibacterium ginsengisoli</name>
    <dbReference type="NCBI Taxonomy" id="413434"/>
    <lineage>
        <taxon>Bacteria</taxon>
        <taxon>Pseudomonadati</taxon>
        <taxon>Bacteroidota</taxon>
        <taxon>Chitinophagia</taxon>
        <taxon>Chitinophagales</taxon>
        <taxon>Chitinophagaceae</taxon>
        <taxon>Sediminibacterium</taxon>
    </lineage>
</organism>
<dbReference type="PROSITE" id="PS00061">
    <property type="entry name" value="ADH_SHORT"/>
    <property type="match status" value="1"/>
</dbReference>
<dbReference type="PANTHER" id="PTHR44196">
    <property type="entry name" value="DEHYDROGENASE/REDUCTASE SDR FAMILY MEMBER 7B"/>
    <property type="match status" value="1"/>
</dbReference>
<dbReference type="GO" id="GO:0016020">
    <property type="term" value="C:membrane"/>
    <property type="evidence" value="ECO:0007669"/>
    <property type="project" value="TreeGrafter"/>
</dbReference>
<dbReference type="CDD" id="cd05233">
    <property type="entry name" value="SDR_c"/>
    <property type="match status" value="1"/>
</dbReference>
<proteinExistence type="inferred from homology"/>
<dbReference type="RefSeq" id="WP_078829420.1">
    <property type="nucleotide sequence ID" value="NZ_FUWH01000001.1"/>
</dbReference>
<evidence type="ECO:0000256" key="3">
    <source>
        <dbReference type="RuleBase" id="RU000363"/>
    </source>
</evidence>
<dbReference type="STRING" id="413434.SAMN04488132_10153"/>
<dbReference type="InterPro" id="IPR020904">
    <property type="entry name" value="Sc_DH/Rdtase_CS"/>
</dbReference>
<dbReference type="InterPro" id="IPR036291">
    <property type="entry name" value="NAD(P)-bd_dom_sf"/>
</dbReference>
<dbReference type="Pfam" id="PF00106">
    <property type="entry name" value="adh_short"/>
    <property type="match status" value="1"/>
</dbReference>
<evidence type="ECO:0000313" key="4">
    <source>
        <dbReference type="EMBL" id="SJZ32203.1"/>
    </source>
</evidence>
<dbReference type="PRINTS" id="PR00081">
    <property type="entry name" value="GDHRDH"/>
</dbReference>
<evidence type="ECO:0000256" key="2">
    <source>
        <dbReference type="ARBA" id="ARBA00023002"/>
    </source>
</evidence>
<name>A0A1T4JPW2_9BACT</name>
<protein>
    <submittedName>
        <fullName evidence="4">Short-chain dehydrogenase</fullName>
    </submittedName>
</protein>